<dbReference type="InterPro" id="IPR000792">
    <property type="entry name" value="Tscrpt_reg_LuxR_C"/>
</dbReference>
<sequence>MTDASTPSANRSQVKVVLCDDHPIWRSGVRADLGANFWVVGEAGDADEAIAVIGETQPDLVVCDLHMPKGGGIKVARECGEDTKVVMLTVSEQERDLLDAVAAGAAGYLVKSTPPDELRDGLWRAAQGEPVFSPALAALVLGEFRRLAKGTESHSALSDREREVLTYVARGHTYKEIGAELFIADKTVENHVRNILSKLHLNRRQELIRYAVEHGLD</sequence>
<dbReference type="SUPFAM" id="SSF52172">
    <property type="entry name" value="CheY-like"/>
    <property type="match status" value="1"/>
</dbReference>
<organism evidence="6 7">
    <name type="scientific">Candidatus Neomicrothrix subdominans</name>
    <dbReference type="NCBI Taxonomy" id="2954438"/>
    <lineage>
        <taxon>Bacteria</taxon>
        <taxon>Bacillati</taxon>
        <taxon>Actinomycetota</taxon>
        <taxon>Acidimicrobiia</taxon>
        <taxon>Acidimicrobiales</taxon>
        <taxon>Microthrixaceae</taxon>
        <taxon>Candidatus Neomicrothrix</taxon>
    </lineage>
</organism>
<dbReference type="CDD" id="cd06170">
    <property type="entry name" value="LuxR_C_like"/>
    <property type="match status" value="1"/>
</dbReference>
<dbReference type="EMBL" id="JADJZA010000002">
    <property type="protein sequence ID" value="MBK9296463.1"/>
    <property type="molecule type" value="Genomic_DNA"/>
</dbReference>
<dbReference type="InterPro" id="IPR001789">
    <property type="entry name" value="Sig_transdc_resp-reg_receiver"/>
</dbReference>
<evidence type="ECO:0000313" key="6">
    <source>
        <dbReference type="EMBL" id="MBK9296463.1"/>
    </source>
</evidence>
<evidence type="ECO:0000313" key="7">
    <source>
        <dbReference type="Proteomes" id="UP000727993"/>
    </source>
</evidence>
<dbReference type="InterPro" id="IPR039420">
    <property type="entry name" value="WalR-like"/>
</dbReference>
<comment type="caution">
    <text evidence="6">The sequence shown here is derived from an EMBL/GenBank/DDBJ whole genome shotgun (WGS) entry which is preliminary data.</text>
</comment>
<feature type="domain" description="Response regulatory" evidence="5">
    <location>
        <begin position="15"/>
        <end position="126"/>
    </location>
</feature>
<dbReference type="Gene3D" id="3.40.50.2300">
    <property type="match status" value="1"/>
</dbReference>
<dbReference type="InterPro" id="IPR058245">
    <property type="entry name" value="NreC/VraR/RcsB-like_REC"/>
</dbReference>
<dbReference type="GO" id="GO:0006355">
    <property type="term" value="P:regulation of DNA-templated transcription"/>
    <property type="evidence" value="ECO:0007669"/>
    <property type="project" value="InterPro"/>
</dbReference>
<dbReference type="Pfam" id="PF00196">
    <property type="entry name" value="GerE"/>
    <property type="match status" value="1"/>
</dbReference>
<dbReference type="PANTHER" id="PTHR43214:SF43">
    <property type="entry name" value="TWO-COMPONENT RESPONSE REGULATOR"/>
    <property type="match status" value="1"/>
</dbReference>
<evidence type="ECO:0000259" key="5">
    <source>
        <dbReference type="PROSITE" id="PS50110"/>
    </source>
</evidence>
<dbReference type="PROSITE" id="PS00622">
    <property type="entry name" value="HTH_LUXR_1"/>
    <property type="match status" value="1"/>
</dbReference>
<proteinExistence type="predicted"/>
<dbReference type="SUPFAM" id="SSF46894">
    <property type="entry name" value="C-terminal effector domain of the bipartite response regulators"/>
    <property type="match status" value="1"/>
</dbReference>
<dbReference type="SMART" id="SM00421">
    <property type="entry name" value="HTH_LUXR"/>
    <property type="match status" value="1"/>
</dbReference>
<protein>
    <submittedName>
        <fullName evidence="6">Response regulator transcription factor</fullName>
    </submittedName>
</protein>
<feature type="domain" description="HTH luxR-type" evidence="4">
    <location>
        <begin position="150"/>
        <end position="215"/>
    </location>
</feature>
<feature type="modified residue" description="4-aspartylphosphate" evidence="3">
    <location>
        <position position="64"/>
    </location>
</feature>
<dbReference type="SMART" id="SM00448">
    <property type="entry name" value="REC"/>
    <property type="match status" value="1"/>
</dbReference>
<dbReference type="PRINTS" id="PR00038">
    <property type="entry name" value="HTHLUXR"/>
</dbReference>
<name>A0A936NA62_9ACTN</name>
<dbReference type="GO" id="GO:0000160">
    <property type="term" value="P:phosphorelay signal transduction system"/>
    <property type="evidence" value="ECO:0007669"/>
    <property type="project" value="InterPro"/>
</dbReference>
<dbReference type="PANTHER" id="PTHR43214">
    <property type="entry name" value="TWO-COMPONENT RESPONSE REGULATOR"/>
    <property type="match status" value="1"/>
</dbReference>
<evidence type="ECO:0000256" key="1">
    <source>
        <dbReference type="ARBA" id="ARBA00022553"/>
    </source>
</evidence>
<dbReference type="GO" id="GO:0003677">
    <property type="term" value="F:DNA binding"/>
    <property type="evidence" value="ECO:0007669"/>
    <property type="project" value="UniProtKB-KW"/>
</dbReference>
<dbReference type="InterPro" id="IPR011006">
    <property type="entry name" value="CheY-like_superfamily"/>
</dbReference>
<evidence type="ECO:0000256" key="3">
    <source>
        <dbReference type="PROSITE-ProRule" id="PRU00169"/>
    </source>
</evidence>
<accession>A0A936NA62</accession>
<evidence type="ECO:0000256" key="2">
    <source>
        <dbReference type="ARBA" id="ARBA00023125"/>
    </source>
</evidence>
<evidence type="ECO:0000259" key="4">
    <source>
        <dbReference type="PROSITE" id="PS50043"/>
    </source>
</evidence>
<dbReference type="Pfam" id="PF00072">
    <property type="entry name" value="Response_reg"/>
    <property type="match status" value="1"/>
</dbReference>
<keyword evidence="2" id="KW-0238">DNA-binding</keyword>
<dbReference type="CDD" id="cd17535">
    <property type="entry name" value="REC_NarL-like"/>
    <property type="match status" value="1"/>
</dbReference>
<gene>
    <name evidence="6" type="ORF">IPN02_06315</name>
</gene>
<dbReference type="InterPro" id="IPR016032">
    <property type="entry name" value="Sig_transdc_resp-reg_C-effctor"/>
</dbReference>
<keyword evidence="1 3" id="KW-0597">Phosphoprotein</keyword>
<dbReference type="Proteomes" id="UP000727993">
    <property type="component" value="Unassembled WGS sequence"/>
</dbReference>
<dbReference type="PROSITE" id="PS50043">
    <property type="entry name" value="HTH_LUXR_2"/>
    <property type="match status" value="1"/>
</dbReference>
<reference evidence="6 7" key="1">
    <citation type="submission" date="2020-10" db="EMBL/GenBank/DDBJ databases">
        <title>Connecting structure to function with the recovery of over 1000 high-quality activated sludge metagenome-assembled genomes encoding full-length rRNA genes using long-read sequencing.</title>
        <authorList>
            <person name="Singleton C.M."/>
            <person name="Petriglieri F."/>
            <person name="Kristensen J.M."/>
            <person name="Kirkegaard R.H."/>
            <person name="Michaelsen T.Y."/>
            <person name="Andersen M.H."/>
            <person name="Karst S.M."/>
            <person name="Dueholm M.S."/>
            <person name="Nielsen P.H."/>
            <person name="Albertsen M."/>
        </authorList>
    </citation>
    <scope>NUCLEOTIDE SEQUENCE [LARGE SCALE GENOMIC DNA]</scope>
    <source>
        <strain evidence="6">Lyne_18-Q3-R50-59_MAXAC.006</strain>
    </source>
</reference>
<dbReference type="AlphaFoldDB" id="A0A936NA62"/>
<dbReference type="PROSITE" id="PS50110">
    <property type="entry name" value="RESPONSE_REGULATORY"/>
    <property type="match status" value="1"/>
</dbReference>